<organism evidence="1 2">
    <name type="scientific">Suillus luteus UH-Slu-Lm8-n1</name>
    <dbReference type="NCBI Taxonomy" id="930992"/>
    <lineage>
        <taxon>Eukaryota</taxon>
        <taxon>Fungi</taxon>
        <taxon>Dikarya</taxon>
        <taxon>Basidiomycota</taxon>
        <taxon>Agaricomycotina</taxon>
        <taxon>Agaricomycetes</taxon>
        <taxon>Agaricomycetidae</taxon>
        <taxon>Boletales</taxon>
        <taxon>Suillineae</taxon>
        <taxon>Suillaceae</taxon>
        <taxon>Suillus</taxon>
    </lineage>
</organism>
<reference evidence="2" key="2">
    <citation type="submission" date="2015-01" db="EMBL/GenBank/DDBJ databases">
        <title>Evolutionary Origins and Diversification of the Mycorrhizal Mutualists.</title>
        <authorList>
            <consortium name="DOE Joint Genome Institute"/>
            <consortium name="Mycorrhizal Genomics Consortium"/>
            <person name="Kohler A."/>
            <person name="Kuo A."/>
            <person name="Nagy L.G."/>
            <person name="Floudas D."/>
            <person name="Copeland A."/>
            <person name="Barry K.W."/>
            <person name="Cichocki N."/>
            <person name="Veneault-Fourrey C."/>
            <person name="LaButti K."/>
            <person name="Lindquist E.A."/>
            <person name="Lipzen A."/>
            <person name="Lundell T."/>
            <person name="Morin E."/>
            <person name="Murat C."/>
            <person name="Riley R."/>
            <person name="Ohm R."/>
            <person name="Sun H."/>
            <person name="Tunlid A."/>
            <person name="Henrissat B."/>
            <person name="Grigoriev I.V."/>
            <person name="Hibbett D.S."/>
            <person name="Martin F."/>
        </authorList>
    </citation>
    <scope>NUCLEOTIDE SEQUENCE [LARGE SCALE GENOMIC DNA]</scope>
    <source>
        <strain evidence="2">UH-Slu-Lm8-n1</strain>
    </source>
</reference>
<evidence type="ECO:0000313" key="2">
    <source>
        <dbReference type="Proteomes" id="UP000054485"/>
    </source>
</evidence>
<accession>A0A0D0B1X1</accession>
<reference evidence="1 2" key="1">
    <citation type="submission" date="2014-04" db="EMBL/GenBank/DDBJ databases">
        <authorList>
            <consortium name="DOE Joint Genome Institute"/>
            <person name="Kuo A."/>
            <person name="Ruytinx J."/>
            <person name="Rineau F."/>
            <person name="Colpaert J."/>
            <person name="Kohler A."/>
            <person name="Nagy L.G."/>
            <person name="Floudas D."/>
            <person name="Copeland A."/>
            <person name="Barry K.W."/>
            <person name="Cichocki N."/>
            <person name="Veneault-Fourrey C."/>
            <person name="LaButti K."/>
            <person name="Lindquist E.A."/>
            <person name="Lipzen A."/>
            <person name="Lundell T."/>
            <person name="Morin E."/>
            <person name="Murat C."/>
            <person name="Sun H."/>
            <person name="Tunlid A."/>
            <person name="Henrissat B."/>
            <person name="Grigoriev I.V."/>
            <person name="Hibbett D.S."/>
            <person name="Martin F."/>
            <person name="Nordberg H.P."/>
            <person name="Cantor M.N."/>
            <person name="Hua S.X."/>
        </authorList>
    </citation>
    <scope>NUCLEOTIDE SEQUENCE [LARGE SCALE GENOMIC DNA]</scope>
    <source>
        <strain evidence="1 2">UH-Slu-Lm8-n1</strain>
    </source>
</reference>
<name>A0A0D0B1X1_9AGAM</name>
<dbReference type="HOGENOM" id="CLU_3107973_0_0_1"/>
<sequence>MFLANSSDINVIIFMSTTAANAGTCTDHMIGVTVSIELSRGDAPYASRNCG</sequence>
<dbReference type="AlphaFoldDB" id="A0A0D0B1X1"/>
<dbReference type="EMBL" id="KN835142">
    <property type="protein sequence ID" value="KIK47981.1"/>
    <property type="molecule type" value="Genomic_DNA"/>
</dbReference>
<proteinExistence type="predicted"/>
<gene>
    <name evidence="1" type="ORF">CY34DRAFT_798844</name>
</gene>
<dbReference type="Proteomes" id="UP000054485">
    <property type="component" value="Unassembled WGS sequence"/>
</dbReference>
<evidence type="ECO:0000313" key="1">
    <source>
        <dbReference type="EMBL" id="KIK47981.1"/>
    </source>
</evidence>
<protein>
    <submittedName>
        <fullName evidence="1">Uncharacterized protein</fullName>
    </submittedName>
</protein>
<dbReference type="InParanoid" id="A0A0D0B1X1"/>
<keyword evidence="2" id="KW-1185">Reference proteome</keyword>